<dbReference type="EMBL" id="PDNB01000074">
    <property type="protein sequence ID" value="PGH11338.1"/>
    <property type="molecule type" value="Genomic_DNA"/>
</dbReference>
<evidence type="ECO:0000256" key="1">
    <source>
        <dbReference type="SAM" id="MobiDB-lite"/>
    </source>
</evidence>
<comment type="caution">
    <text evidence="2">The sequence shown here is derived from an EMBL/GenBank/DDBJ whole genome shotgun (WGS) entry which is preliminary data.</text>
</comment>
<reference evidence="2 3" key="1">
    <citation type="submission" date="2017-10" db="EMBL/GenBank/DDBJ databases">
        <title>Comparative genomics in systemic dimorphic fungi from Ajellomycetaceae.</title>
        <authorList>
            <person name="Munoz J.F."/>
            <person name="Mcewen J.G."/>
            <person name="Clay O.K."/>
            <person name="Cuomo C.A."/>
        </authorList>
    </citation>
    <scope>NUCLEOTIDE SEQUENCE [LARGE SCALE GENOMIC DNA]</scope>
    <source>
        <strain evidence="2 3">UAMH5409</strain>
    </source>
</reference>
<organism evidence="2 3">
    <name type="scientific">Helicocarpus griseus UAMH5409</name>
    <dbReference type="NCBI Taxonomy" id="1447875"/>
    <lineage>
        <taxon>Eukaryota</taxon>
        <taxon>Fungi</taxon>
        <taxon>Dikarya</taxon>
        <taxon>Ascomycota</taxon>
        <taxon>Pezizomycotina</taxon>
        <taxon>Eurotiomycetes</taxon>
        <taxon>Eurotiomycetidae</taxon>
        <taxon>Onygenales</taxon>
        <taxon>Ajellomycetaceae</taxon>
        <taxon>Helicocarpus</taxon>
    </lineage>
</organism>
<evidence type="ECO:0000313" key="3">
    <source>
        <dbReference type="Proteomes" id="UP000223968"/>
    </source>
</evidence>
<proteinExistence type="predicted"/>
<feature type="compositionally biased region" description="Basic and acidic residues" evidence="1">
    <location>
        <begin position="231"/>
        <end position="254"/>
    </location>
</feature>
<feature type="region of interest" description="Disordered" evidence="1">
    <location>
        <begin position="227"/>
        <end position="254"/>
    </location>
</feature>
<dbReference type="OrthoDB" id="3009558at2759"/>
<dbReference type="Proteomes" id="UP000223968">
    <property type="component" value="Unassembled WGS sequence"/>
</dbReference>
<sequence length="254" mass="28178">MALPDRIGGLRVDRDVVHLQPSAATINARDKIAPGNGLGTVTRCFDTPSSELPYPAGYEHDLSLVTAEQLPEIISPPGMGRVTGWASYEDALDGKPVFLMRCNTVAPSGREYPSLEGMAVNNATRQAIIDGAEYYWLGKSYTACIIWRALPEDFKTAEWYSGAVLCLGERTDPEVQAVVFQNFQSHMWAKHIQGERLPRLPECDLNSFKAGFMLPSEIRESEIIMGTAPATRKERTDTEEQKPVQDRRHNLSAP</sequence>
<dbReference type="AlphaFoldDB" id="A0A2B7XRW5"/>
<evidence type="ECO:0000313" key="2">
    <source>
        <dbReference type="EMBL" id="PGH11338.1"/>
    </source>
</evidence>
<protein>
    <submittedName>
        <fullName evidence="2">Uncharacterized protein</fullName>
    </submittedName>
</protein>
<gene>
    <name evidence="2" type="ORF">AJ79_04954</name>
</gene>
<keyword evidence="3" id="KW-1185">Reference proteome</keyword>
<dbReference type="STRING" id="1447875.A0A2B7XRW5"/>
<accession>A0A2B7XRW5</accession>
<name>A0A2B7XRW5_9EURO</name>